<dbReference type="InterPro" id="IPR053178">
    <property type="entry name" value="Osmoadaptation_assoc"/>
</dbReference>
<keyword evidence="2" id="KW-1185">Reference proteome</keyword>
<reference evidence="1 2" key="1">
    <citation type="submission" date="2016-07" db="EMBL/GenBank/DDBJ databases">
        <title>Multiple horizontal gene transfer events from other fungi enriched the ability of initially mycotrophic Trichoderma (Ascomycota) to feed on dead plant biomass.</title>
        <authorList>
            <consortium name="DOE Joint Genome Institute"/>
            <person name="Aerts A."/>
            <person name="Atanasova L."/>
            <person name="Chenthamara K."/>
            <person name="Zhang J."/>
            <person name="Grujic M."/>
            <person name="Henrissat B."/>
            <person name="Kuo A."/>
            <person name="Salamov A."/>
            <person name="Lipzen A."/>
            <person name="Labutti K."/>
            <person name="Barry K."/>
            <person name="Miao Y."/>
            <person name="Rahimi M.J."/>
            <person name="Shen Q."/>
            <person name="Grigoriev I.V."/>
            <person name="Kubicek C.P."/>
            <person name="Druzhinina I.S."/>
        </authorList>
    </citation>
    <scope>NUCLEOTIDE SEQUENCE [LARGE SCALE GENOMIC DNA]</scope>
    <source>
        <strain evidence="1 2">CBS 433.97</strain>
    </source>
</reference>
<dbReference type="AlphaFoldDB" id="A0A2T3Z894"/>
<dbReference type="PANTHER" id="PTHR38111:SF6">
    <property type="entry name" value="FINGER DOMAIN PROTEIN, PUTATIVE (AFU_ORTHOLOGUE AFUA_8G01940)-RELATED"/>
    <property type="match status" value="1"/>
</dbReference>
<organism evidence="1 2">
    <name type="scientific">Trichoderma asperellum (strain ATCC 204424 / CBS 433.97 / NBRC 101777)</name>
    <dbReference type="NCBI Taxonomy" id="1042311"/>
    <lineage>
        <taxon>Eukaryota</taxon>
        <taxon>Fungi</taxon>
        <taxon>Dikarya</taxon>
        <taxon>Ascomycota</taxon>
        <taxon>Pezizomycotina</taxon>
        <taxon>Sordariomycetes</taxon>
        <taxon>Hypocreomycetidae</taxon>
        <taxon>Hypocreales</taxon>
        <taxon>Hypocreaceae</taxon>
        <taxon>Trichoderma</taxon>
    </lineage>
</organism>
<accession>A0A2T3Z894</accession>
<dbReference type="EMBL" id="KZ679262">
    <property type="protein sequence ID" value="PTB41012.1"/>
    <property type="molecule type" value="Genomic_DNA"/>
</dbReference>
<proteinExistence type="predicted"/>
<dbReference type="OrthoDB" id="5126878at2759"/>
<evidence type="ECO:0000313" key="1">
    <source>
        <dbReference type="EMBL" id="PTB41012.1"/>
    </source>
</evidence>
<protein>
    <submittedName>
        <fullName evidence="1">Uncharacterized protein</fullName>
    </submittedName>
</protein>
<sequence length="132" mass="14870">EKNMLLSFIPSRYRYFPFNYAIDCLAADDEFSAERHLEALHLYGKALRALQELIDDEETRMTLEALCGVELLGLFEILIIKCFNGSSPSHSWTRHAAGIAKLIQFQGADRDRTEFELALISAFAGPLVCTPT</sequence>
<dbReference type="Proteomes" id="UP000240493">
    <property type="component" value="Unassembled WGS sequence"/>
</dbReference>
<name>A0A2T3Z894_TRIA4</name>
<gene>
    <name evidence="1" type="ORF">M441DRAFT_458594</name>
</gene>
<dbReference type="PANTHER" id="PTHR38111">
    <property type="entry name" value="ZN(2)-C6 FUNGAL-TYPE DOMAIN-CONTAINING PROTEIN-RELATED"/>
    <property type="match status" value="1"/>
</dbReference>
<evidence type="ECO:0000313" key="2">
    <source>
        <dbReference type="Proteomes" id="UP000240493"/>
    </source>
</evidence>
<feature type="non-terminal residue" evidence="1">
    <location>
        <position position="1"/>
    </location>
</feature>
<dbReference type="STRING" id="1042311.A0A2T3Z894"/>